<evidence type="ECO:0000313" key="2">
    <source>
        <dbReference type="Proteomes" id="UP000094469"/>
    </source>
</evidence>
<sequence>MIFETGIGNASTLGGRKPILLQFNPKAALILSFDIGVDYLKGTLAYLDGEVIMSLQQKRIVVSANLAALGEYVFSLESKTSVSLSIHSGIALCCQNFLNIKELKLYSA</sequence>
<evidence type="ECO:0000313" key="1">
    <source>
        <dbReference type="EMBL" id="OEG23216.1"/>
    </source>
</evidence>
<proteinExistence type="predicted"/>
<dbReference type="EMBL" id="MIKC01000006">
    <property type="protein sequence ID" value="OEG23216.1"/>
    <property type="molecule type" value="Genomic_DNA"/>
</dbReference>
<dbReference type="AlphaFoldDB" id="A0A1E5HEE0"/>
<reference evidence="2" key="1">
    <citation type="submission" date="2016-09" db="EMBL/GenBank/DDBJ databases">
        <authorList>
            <person name="Gulvik C.A."/>
        </authorList>
    </citation>
    <scope>NUCLEOTIDE SEQUENCE [LARGE SCALE GENOMIC DNA]</scope>
    <source>
        <strain evidence="2">LMG 26676</strain>
    </source>
</reference>
<dbReference type="RefSeq" id="WP_069639403.1">
    <property type="nucleotide sequence ID" value="NZ_JAFBEZ010000014.1"/>
</dbReference>
<keyword evidence="2" id="KW-1185">Reference proteome</keyword>
<protein>
    <submittedName>
        <fullName evidence="1">Uncharacterized protein</fullName>
    </submittedName>
</protein>
<organism evidence="1 2">
    <name type="scientific">Enterococcus ureilyticus</name>
    <dbReference type="NCBI Taxonomy" id="1131292"/>
    <lineage>
        <taxon>Bacteria</taxon>
        <taxon>Bacillati</taxon>
        <taxon>Bacillota</taxon>
        <taxon>Bacilli</taxon>
        <taxon>Lactobacillales</taxon>
        <taxon>Enterococcaceae</taxon>
        <taxon>Enterococcus</taxon>
    </lineage>
</organism>
<comment type="caution">
    <text evidence="1">The sequence shown here is derived from an EMBL/GenBank/DDBJ whole genome shotgun (WGS) entry which is preliminary data.</text>
</comment>
<name>A0A1E5HEE0_9ENTE</name>
<dbReference type="OrthoDB" id="9796533at2"/>
<gene>
    <name evidence="1" type="ORF">BCR24_12955</name>
</gene>
<dbReference type="Proteomes" id="UP000094469">
    <property type="component" value="Unassembled WGS sequence"/>
</dbReference>
<dbReference type="STRING" id="1131292.BCR24_12955"/>
<accession>A0A1E5HEE0</accession>